<dbReference type="AlphaFoldDB" id="A0AAD8QAP6"/>
<feature type="region of interest" description="Disordered" evidence="1">
    <location>
        <begin position="55"/>
        <end position="92"/>
    </location>
</feature>
<feature type="signal peptide" evidence="2">
    <location>
        <begin position="1"/>
        <end position="22"/>
    </location>
</feature>
<dbReference type="RefSeq" id="XP_060419852.1">
    <property type="nucleotide sequence ID" value="XM_060556664.1"/>
</dbReference>
<evidence type="ECO:0000313" key="3">
    <source>
        <dbReference type="EMBL" id="KAK1599190.1"/>
    </source>
</evidence>
<dbReference type="Proteomes" id="UP001230504">
    <property type="component" value="Unassembled WGS sequence"/>
</dbReference>
<evidence type="ECO:0000256" key="2">
    <source>
        <dbReference type="SAM" id="SignalP"/>
    </source>
</evidence>
<protein>
    <submittedName>
        <fullName evidence="3">Uncharacterized protein</fullName>
    </submittedName>
</protein>
<name>A0AAD8QAP6_9PEZI</name>
<feature type="chain" id="PRO_5042095023" evidence="2">
    <location>
        <begin position="23"/>
        <end position="146"/>
    </location>
</feature>
<evidence type="ECO:0000256" key="1">
    <source>
        <dbReference type="SAM" id="MobiDB-lite"/>
    </source>
</evidence>
<evidence type="ECO:0000313" key="4">
    <source>
        <dbReference type="Proteomes" id="UP001230504"/>
    </source>
</evidence>
<dbReference type="GeneID" id="85440904"/>
<feature type="compositionally biased region" description="Basic and acidic residues" evidence="1">
    <location>
        <begin position="74"/>
        <end position="86"/>
    </location>
</feature>
<reference evidence="3" key="1">
    <citation type="submission" date="2021-06" db="EMBL/GenBank/DDBJ databases">
        <title>Comparative genomics, transcriptomics and evolutionary studies reveal genomic signatures of adaptation to plant cell wall in hemibiotrophic fungi.</title>
        <authorList>
            <consortium name="DOE Joint Genome Institute"/>
            <person name="Baroncelli R."/>
            <person name="Diaz J.F."/>
            <person name="Benocci T."/>
            <person name="Peng M."/>
            <person name="Battaglia E."/>
            <person name="Haridas S."/>
            <person name="Andreopoulos W."/>
            <person name="Labutti K."/>
            <person name="Pangilinan J."/>
            <person name="Floch G.L."/>
            <person name="Makela M.R."/>
            <person name="Henrissat B."/>
            <person name="Grigoriev I.V."/>
            <person name="Crouch J.A."/>
            <person name="De Vries R.P."/>
            <person name="Sukno S.A."/>
            <person name="Thon M.R."/>
        </authorList>
    </citation>
    <scope>NUCLEOTIDE SEQUENCE</scope>
    <source>
        <strain evidence="3">CBS 125086</strain>
    </source>
</reference>
<dbReference type="EMBL" id="JAHLJV010000003">
    <property type="protein sequence ID" value="KAK1599190.1"/>
    <property type="molecule type" value="Genomic_DNA"/>
</dbReference>
<sequence>MSSRRTLARLGFPVCSWGLFLSMPCKLVYDMDRLDFLETQGSGMIGAAQETVGGTARGTITKPHPTAIPAGPRLEGEGRGGKRPDDAGQAYHTGRVVMPKYHSARDRRGESCLEAWYFSPPSQALECASSRRGVDPSKWNAGLLYL</sequence>
<accession>A0AAD8QAP6</accession>
<keyword evidence="4" id="KW-1185">Reference proteome</keyword>
<organism evidence="3 4">
    <name type="scientific">Colletotrichum navitas</name>
    <dbReference type="NCBI Taxonomy" id="681940"/>
    <lineage>
        <taxon>Eukaryota</taxon>
        <taxon>Fungi</taxon>
        <taxon>Dikarya</taxon>
        <taxon>Ascomycota</taxon>
        <taxon>Pezizomycotina</taxon>
        <taxon>Sordariomycetes</taxon>
        <taxon>Hypocreomycetidae</taxon>
        <taxon>Glomerellales</taxon>
        <taxon>Glomerellaceae</taxon>
        <taxon>Colletotrichum</taxon>
        <taxon>Colletotrichum graminicola species complex</taxon>
    </lineage>
</organism>
<keyword evidence="2" id="KW-0732">Signal</keyword>
<comment type="caution">
    <text evidence="3">The sequence shown here is derived from an EMBL/GenBank/DDBJ whole genome shotgun (WGS) entry which is preliminary data.</text>
</comment>
<proteinExistence type="predicted"/>
<gene>
    <name evidence="3" type="ORF">LY79DRAFT_537295</name>
</gene>